<name>A0A200PQP8_MACCD</name>
<keyword evidence="3" id="KW-1185">Reference proteome</keyword>
<dbReference type="InParanoid" id="A0A200PQP8"/>
<dbReference type="AlphaFoldDB" id="A0A200PQP8"/>
<gene>
    <name evidence="2" type="ORF">BVC80_9087g21</name>
</gene>
<dbReference type="PANTHER" id="PTHR12771">
    <property type="entry name" value="ENGULFMENT AND CELL MOTILITY"/>
    <property type="match status" value="1"/>
</dbReference>
<dbReference type="InterPro" id="IPR050868">
    <property type="entry name" value="ELMO_domain-containing"/>
</dbReference>
<evidence type="ECO:0000313" key="3">
    <source>
        <dbReference type="Proteomes" id="UP000195402"/>
    </source>
</evidence>
<dbReference type="OMA" id="TWIGGIF"/>
<dbReference type="STRING" id="56857.A0A200PQP8"/>
<dbReference type="PROSITE" id="PS51335">
    <property type="entry name" value="ELMO"/>
    <property type="match status" value="1"/>
</dbReference>
<dbReference type="InterPro" id="IPR006816">
    <property type="entry name" value="ELMO_dom"/>
</dbReference>
<sequence length="394" mass="46219">MNLLFLDFLSEMRLRRRPCIPSCSSLKTVDDDEACWRQKRRHEDLAWAHNLAHVISQWTQCFTNAMVGSRSWIGSLIFRSSNKRQNDKILNFCMSPLQEQRLQRLQERLQVPFDETRPDHQEALRALWHAAFPDVELKGLISEQWKDMGWQGPNPSTDFRGCGFISLENLLFFARTYPASFNRLLFKRYGKRATWEYPFAVAGINVSFMLIQMLDLYSAKPKCLPGINFIKLLSEDEEAFDVLYCIAFEMMDAQWLAMRASYMEFNEVLQVTRTQLERELSLEDIHRIQDLPAYNLLYQPIKGEEHLEFVTTDYRNIKYHCDRFSLTYGDPDRLANCIKLWDTTQQLTDLMILTMFFTPALKLNYLLDIRITASWHEINGLYSPMRSGAGHGTD</sequence>
<accession>A0A200PQP8</accession>
<comment type="caution">
    <text evidence="2">The sequence shown here is derived from an EMBL/GenBank/DDBJ whole genome shotgun (WGS) entry which is preliminary data.</text>
</comment>
<dbReference type="PANTHER" id="PTHR12771:SF3">
    <property type="entry name" value="ELMO_CED-12 FAMILY PROTEIN"/>
    <property type="match status" value="1"/>
</dbReference>
<dbReference type="OrthoDB" id="67155at2759"/>
<reference evidence="2 3" key="1">
    <citation type="journal article" date="2017" name="Mol. Plant">
        <title>The Genome of Medicinal Plant Macleaya cordata Provides New Insights into Benzylisoquinoline Alkaloids Metabolism.</title>
        <authorList>
            <person name="Liu X."/>
            <person name="Liu Y."/>
            <person name="Huang P."/>
            <person name="Ma Y."/>
            <person name="Qing Z."/>
            <person name="Tang Q."/>
            <person name="Cao H."/>
            <person name="Cheng P."/>
            <person name="Zheng Y."/>
            <person name="Yuan Z."/>
            <person name="Zhou Y."/>
            <person name="Liu J."/>
            <person name="Tang Z."/>
            <person name="Zhuo Y."/>
            <person name="Zhang Y."/>
            <person name="Yu L."/>
            <person name="Huang J."/>
            <person name="Yang P."/>
            <person name="Peng Q."/>
            <person name="Zhang J."/>
            <person name="Jiang W."/>
            <person name="Zhang Z."/>
            <person name="Lin K."/>
            <person name="Ro D.K."/>
            <person name="Chen X."/>
            <person name="Xiong X."/>
            <person name="Shang Y."/>
            <person name="Huang S."/>
            <person name="Zeng J."/>
        </authorList>
    </citation>
    <scope>NUCLEOTIDE SEQUENCE [LARGE SCALE GENOMIC DNA]</scope>
    <source>
        <strain evidence="3">cv. BLH2017</strain>
        <tissue evidence="2">Root</tissue>
    </source>
</reference>
<dbReference type="EMBL" id="MVGT01004291">
    <property type="protein sequence ID" value="OVA00535.1"/>
    <property type="molecule type" value="Genomic_DNA"/>
</dbReference>
<organism evidence="2 3">
    <name type="scientific">Macleaya cordata</name>
    <name type="common">Five-seeded plume-poppy</name>
    <name type="synonym">Bocconia cordata</name>
    <dbReference type="NCBI Taxonomy" id="56857"/>
    <lineage>
        <taxon>Eukaryota</taxon>
        <taxon>Viridiplantae</taxon>
        <taxon>Streptophyta</taxon>
        <taxon>Embryophyta</taxon>
        <taxon>Tracheophyta</taxon>
        <taxon>Spermatophyta</taxon>
        <taxon>Magnoliopsida</taxon>
        <taxon>Ranunculales</taxon>
        <taxon>Papaveraceae</taxon>
        <taxon>Papaveroideae</taxon>
        <taxon>Macleaya</taxon>
    </lineage>
</organism>
<evidence type="ECO:0000259" key="1">
    <source>
        <dbReference type="PROSITE" id="PS51335"/>
    </source>
</evidence>
<dbReference type="FunCoup" id="A0A200PQP8">
    <property type="interactions" value="1298"/>
</dbReference>
<dbReference type="Pfam" id="PF04727">
    <property type="entry name" value="ELMO_CED12"/>
    <property type="match status" value="1"/>
</dbReference>
<feature type="domain" description="ELMO" evidence="1">
    <location>
        <begin position="119"/>
        <end position="280"/>
    </location>
</feature>
<evidence type="ECO:0000313" key="2">
    <source>
        <dbReference type="EMBL" id="OVA00535.1"/>
    </source>
</evidence>
<protein>
    <submittedName>
        <fullName evidence="2">Engulfment/cell motility</fullName>
    </submittedName>
</protein>
<dbReference type="Proteomes" id="UP000195402">
    <property type="component" value="Unassembled WGS sequence"/>
</dbReference>
<proteinExistence type="predicted"/>